<dbReference type="SUPFAM" id="SSF53448">
    <property type="entry name" value="Nucleotide-diphospho-sugar transferases"/>
    <property type="match status" value="1"/>
</dbReference>
<evidence type="ECO:0000313" key="3">
    <source>
        <dbReference type="Proteomes" id="UP001143304"/>
    </source>
</evidence>
<dbReference type="PANTHER" id="PTHR22916">
    <property type="entry name" value="GLYCOSYLTRANSFERASE"/>
    <property type="match status" value="1"/>
</dbReference>
<dbReference type="EMBL" id="SHNO01000001">
    <property type="protein sequence ID" value="MCX2975915.1"/>
    <property type="molecule type" value="Genomic_DNA"/>
</dbReference>
<dbReference type="InterPro" id="IPR029044">
    <property type="entry name" value="Nucleotide-diphossugar_trans"/>
</dbReference>
<dbReference type="InterPro" id="IPR001173">
    <property type="entry name" value="Glyco_trans_2-like"/>
</dbReference>
<name>A0ABT3T172_9GAMM</name>
<reference evidence="2" key="1">
    <citation type="submission" date="2019-02" db="EMBL/GenBank/DDBJ databases">
        <authorList>
            <person name="Li S.-H."/>
        </authorList>
    </citation>
    <scope>NUCLEOTIDE SEQUENCE</scope>
    <source>
        <strain evidence="2">IMCC11814</strain>
    </source>
</reference>
<organism evidence="2 3">
    <name type="scientific">Candidatus Marimicrobium litorale</name>
    <dbReference type="NCBI Taxonomy" id="2518991"/>
    <lineage>
        <taxon>Bacteria</taxon>
        <taxon>Pseudomonadati</taxon>
        <taxon>Pseudomonadota</taxon>
        <taxon>Gammaproteobacteria</taxon>
        <taxon>Cellvibrionales</taxon>
        <taxon>Halieaceae</taxon>
        <taxon>Marimicrobium</taxon>
    </lineage>
</organism>
<sequence>MTPNNKSPFFSIILSTRDRPELFQIALQSVLEQTFINKEVIVVIDGSEDSNLEDYRELERQYEGIAFYHLQHRAMGHGQSYAMNTGVHRSAGQYLCFLDDDDQWADPEHLQRAYNCITNSNESVDVYYSNQKAVFFDGNVKGEHVWIDDLIEKVDPKNQHVEDSYFVDAAFLLSSGGFAHLNCSVFNRDFYLSRGGMDETIRYENDRDIYIRSIDAARVMLYSTRFVSLHNIPDVSKKSNMSTVSPMIEKKLYQLRVLDKGISLSRKPEVVRFCCKAKMYELKHAAHILAQNKQFRGAAHYARAALCNGFNLRWLAYTLYLVVMTWAGKDETHSEAP</sequence>
<dbReference type="CDD" id="cd00761">
    <property type="entry name" value="Glyco_tranf_GTA_type"/>
    <property type="match status" value="1"/>
</dbReference>
<dbReference type="RefSeq" id="WP_279247673.1">
    <property type="nucleotide sequence ID" value="NZ_SHNO01000001.1"/>
</dbReference>
<keyword evidence="3" id="KW-1185">Reference proteome</keyword>
<dbReference type="Proteomes" id="UP001143304">
    <property type="component" value="Unassembled WGS sequence"/>
</dbReference>
<gene>
    <name evidence="2" type="ORF">EYC82_00920</name>
</gene>
<evidence type="ECO:0000259" key="1">
    <source>
        <dbReference type="Pfam" id="PF00535"/>
    </source>
</evidence>
<accession>A0ABT3T172</accession>
<protein>
    <submittedName>
        <fullName evidence="2">Glycosyltransferase family 2 protein</fullName>
    </submittedName>
</protein>
<dbReference type="Pfam" id="PF00535">
    <property type="entry name" value="Glycos_transf_2"/>
    <property type="match status" value="1"/>
</dbReference>
<evidence type="ECO:0000313" key="2">
    <source>
        <dbReference type="EMBL" id="MCX2975915.1"/>
    </source>
</evidence>
<feature type="domain" description="Glycosyltransferase 2-like" evidence="1">
    <location>
        <begin position="11"/>
        <end position="142"/>
    </location>
</feature>
<dbReference type="PANTHER" id="PTHR22916:SF3">
    <property type="entry name" value="UDP-GLCNAC:BETAGAL BETA-1,3-N-ACETYLGLUCOSAMINYLTRANSFERASE-LIKE PROTEIN 1"/>
    <property type="match status" value="1"/>
</dbReference>
<dbReference type="Gene3D" id="3.90.550.10">
    <property type="entry name" value="Spore Coat Polysaccharide Biosynthesis Protein SpsA, Chain A"/>
    <property type="match status" value="1"/>
</dbReference>
<comment type="caution">
    <text evidence="2">The sequence shown here is derived from an EMBL/GenBank/DDBJ whole genome shotgun (WGS) entry which is preliminary data.</text>
</comment>
<proteinExistence type="predicted"/>